<feature type="non-terminal residue" evidence="1">
    <location>
        <position position="1"/>
    </location>
</feature>
<evidence type="ECO:0000313" key="2">
    <source>
        <dbReference type="Proteomes" id="UP000008553"/>
    </source>
</evidence>
<sequence length="25" mass="3040">AYNNNAILSFILFIIIRTNYNIKFY</sequence>
<gene>
    <name evidence="1" type="ORF">PY03859</name>
</gene>
<evidence type="ECO:0000313" key="1">
    <source>
        <dbReference type="EMBL" id="EAA15632.1"/>
    </source>
</evidence>
<dbReference type="AlphaFoldDB" id="Q7RHX4"/>
<keyword evidence="2" id="KW-1185">Reference proteome</keyword>
<name>Q7RHX4_PLAYO</name>
<dbReference type="InParanoid" id="Q7RHX4"/>
<dbReference type="EMBL" id="AABL01001144">
    <property type="protein sequence ID" value="EAA15632.1"/>
    <property type="molecule type" value="Genomic_DNA"/>
</dbReference>
<proteinExistence type="predicted"/>
<reference evidence="1 2" key="1">
    <citation type="journal article" date="2002" name="Nature">
        <title>Genome sequence and comparative analysis of the model rodent malaria parasite Plasmodium yoelii yoelii.</title>
        <authorList>
            <person name="Carlton J.M."/>
            <person name="Angiuoli S.V."/>
            <person name="Suh B.B."/>
            <person name="Kooij T.W."/>
            <person name="Pertea M."/>
            <person name="Silva J.C."/>
            <person name="Ermolaeva M.D."/>
            <person name="Allen J.E."/>
            <person name="Selengut J.D."/>
            <person name="Koo H.L."/>
            <person name="Peterson J.D."/>
            <person name="Pop M."/>
            <person name="Kosack D.S."/>
            <person name="Shumway M.F."/>
            <person name="Bidwell S.L."/>
            <person name="Shallom S.J."/>
            <person name="van Aken S.E."/>
            <person name="Riedmuller S.B."/>
            <person name="Feldblyum T.V."/>
            <person name="Cho J.K."/>
            <person name="Quackenbush J."/>
            <person name="Sedegah M."/>
            <person name="Shoaibi A."/>
            <person name="Cummings L.M."/>
            <person name="Florens L."/>
            <person name="Yates J.R."/>
            <person name="Raine J.D."/>
            <person name="Sinden R.E."/>
            <person name="Harris M.A."/>
            <person name="Cunningham D.A."/>
            <person name="Preiser P.R."/>
            <person name="Bergman L.W."/>
            <person name="Vaidya A.B."/>
            <person name="van Lin L.H."/>
            <person name="Janse C.J."/>
            <person name="Waters A.P."/>
            <person name="Smith H.O."/>
            <person name="White O.R."/>
            <person name="Salzberg S.L."/>
            <person name="Venter J.C."/>
            <person name="Fraser C.M."/>
            <person name="Hoffman S.L."/>
            <person name="Gardner M.J."/>
            <person name="Carucci D.J."/>
        </authorList>
    </citation>
    <scope>NUCLEOTIDE SEQUENCE [LARGE SCALE GENOMIC DNA]</scope>
    <source>
        <strain evidence="1 2">17XNL</strain>
    </source>
</reference>
<organism evidence="1 2">
    <name type="scientific">Plasmodium yoelii yoelii</name>
    <dbReference type="NCBI Taxonomy" id="73239"/>
    <lineage>
        <taxon>Eukaryota</taxon>
        <taxon>Sar</taxon>
        <taxon>Alveolata</taxon>
        <taxon>Apicomplexa</taxon>
        <taxon>Aconoidasida</taxon>
        <taxon>Haemosporida</taxon>
        <taxon>Plasmodiidae</taxon>
        <taxon>Plasmodium</taxon>
        <taxon>Plasmodium (Vinckeia)</taxon>
    </lineage>
</organism>
<comment type="caution">
    <text evidence="1">The sequence shown here is derived from an EMBL/GenBank/DDBJ whole genome shotgun (WGS) entry which is preliminary data.</text>
</comment>
<dbReference type="Proteomes" id="UP000008553">
    <property type="component" value="Unassembled WGS sequence"/>
</dbReference>
<protein>
    <submittedName>
        <fullName evidence="1">Uncharacterized protein</fullName>
    </submittedName>
</protein>
<accession>Q7RHX4</accession>
<dbReference type="PaxDb" id="73239-Q7RHX4"/>